<dbReference type="Pfam" id="PF13472">
    <property type="entry name" value="Lipase_GDSL_2"/>
    <property type="match status" value="1"/>
</dbReference>
<keyword evidence="1" id="KW-0732">Signal</keyword>
<dbReference type="Proteomes" id="UP000254808">
    <property type="component" value="Chromosome"/>
</dbReference>
<dbReference type="CDD" id="cd01822">
    <property type="entry name" value="Lysophospholipase_L1_like"/>
    <property type="match status" value="1"/>
</dbReference>
<evidence type="ECO:0000259" key="2">
    <source>
        <dbReference type="Pfam" id="PF13472"/>
    </source>
</evidence>
<dbReference type="PANTHER" id="PTHR30383:SF24">
    <property type="entry name" value="THIOESTERASE 1_PROTEASE 1_LYSOPHOSPHOLIPASE L1"/>
    <property type="match status" value="1"/>
</dbReference>
<dbReference type="InterPro" id="IPR036514">
    <property type="entry name" value="SGNH_hydro_sf"/>
</dbReference>
<feature type="chain" id="PRO_5016674536" evidence="1">
    <location>
        <begin position="28"/>
        <end position="226"/>
    </location>
</feature>
<evidence type="ECO:0000313" key="3">
    <source>
        <dbReference type="EMBL" id="AXJ01973.1"/>
    </source>
</evidence>
<reference evidence="3 4" key="1">
    <citation type="submission" date="2018-03" db="EMBL/GenBank/DDBJ databases">
        <title>Phenotypic and genomic properties of Cyclonatronum proteinivorum gen. nov., sp. nov., a haloalkaliphilic bacteroidete from soda lakes possessing Na+-translocating rhodopsin.</title>
        <authorList>
            <person name="Toshchakov S.V."/>
            <person name="Korzhenkov A."/>
            <person name="Samarov N.I."/>
            <person name="Kublanov I.V."/>
            <person name="Muntyan M.S."/>
            <person name="Sorokin D.Y."/>
        </authorList>
    </citation>
    <scope>NUCLEOTIDE SEQUENCE [LARGE SCALE GENOMIC DNA]</scope>
    <source>
        <strain evidence="3 4">Omega</strain>
    </source>
</reference>
<dbReference type="PROSITE" id="PS01098">
    <property type="entry name" value="LIPASE_GDSL_SER"/>
    <property type="match status" value="1"/>
</dbReference>
<dbReference type="InterPro" id="IPR051532">
    <property type="entry name" value="Ester_Hydrolysis_Enzymes"/>
</dbReference>
<dbReference type="OrthoDB" id="9774205at2"/>
<dbReference type="GO" id="GO:0004622">
    <property type="term" value="F:phosphatidylcholine lysophospholipase activity"/>
    <property type="evidence" value="ECO:0007669"/>
    <property type="project" value="TreeGrafter"/>
</dbReference>
<dbReference type="Gene3D" id="3.40.50.1110">
    <property type="entry name" value="SGNH hydrolase"/>
    <property type="match status" value="1"/>
</dbReference>
<feature type="signal peptide" evidence="1">
    <location>
        <begin position="1"/>
        <end position="27"/>
    </location>
</feature>
<gene>
    <name evidence="3" type="ORF">CYPRO_2734</name>
</gene>
<dbReference type="InterPro" id="IPR013830">
    <property type="entry name" value="SGNH_hydro"/>
</dbReference>
<keyword evidence="4" id="KW-1185">Reference proteome</keyword>
<organism evidence="3 4">
    <name type="scientific">Cyclonatronum proteinivorum</name>
    <dbReference type="NCBI Taxonomy" id="1457365"/>
    <lineage>
        <taxon>Bacteria</taxon>
        <taxon>Pseudomonadati</taxon>
        <taxon>Balneolota</taxon>
        <taxon>Balneolia</taxon>
        <taxon>Balneolales</taxon>
        <taxon>Cyclonatronaceae</taxon>
        <taxon>Cyclonatronum</taxon>
    </lineage>
</organism>
<protein>
    <submittedName>
        <fullName evidence="3">Acyl-CoA thioesterase-1</fullName>
    </submittedName>
</protein>
<dbReference type="SUPFAM" id="SSF52266">
    <property type="entry name" value="SGNH hydrolase"/>
    <property type="match status" value="1"/>
</dbReference>
<evidence type="ECO:0000313" key="4">
    <source>
        <dbReference type="Proteomes" id="UP000254808"/>
    </source>
</evidence>
<proteinExistence type="predicted"/>
<evidence type="ECO:0000256" key="1">
    <source>
        <dbReference type="SAM" id="SignalP"/>
    </source>
</evidence>
<dbReference type="GO" id="GO:0006629">
    <property type="term" value="P:lipid metabolic process"/>
    <property type="evidence" value="ECO:0007669"/>
    <property type="project" value="InterPro"/>
</dbReference>
<dbReference type="RefSeq" id="WP_114985112.1">
    <property type="nucleotide sequence ID" value="NZ_CP027806.1"/>
</dbReference>
<dbReference type="AlphaFoldDB" id="A0A345UNC1"/>
<dbReference type="PANTHER" id="PTHR30383">
    <property type="entry name" value="THIOESTERASE 1/PROTEASE 1/LYSOPHOSPHOLIPASE L1"/>
    <property type="match status" value="1"/>
</dbReference>
<dbReference type="KEGG" id="cprv:CYPRO_2734"/>
<dbReference type="InterPro" id="IPR008265">
    <property type="entry name" value="Lipase_GDSL_AS"/>
</dbReference>
<feature type="domain" description="SGNH hydrolase-type esterase" evidence="2">
    <location>
        <begin position="44"/>
        <end position="207"/>
    </location>
</feature>
<name>A0A345UNC1_9BACT</name>
<dbReference type="EMBL" id="CP027806">
    <property type="protein sequence ID" value="AXJ01973.1"/>
    <property type="molecule type" value="Genomic_DNA"/>
</dbReference>
<accession>A0A345UNC1</accession>
<sequence>MLNPRFVHLIFLLTLFTIVGAFSPSFAALAPTHDDETPLPRVVIFGDSIAAGFGLDPDEAFPALIQQKADEAGYAVEVVNAGLSGETSAAGLRRIEWMLRRPIDVFVLELGGNDGLRGIDPEVTKRNLDGILNRVRESNADVRLVLTGMEAPPNMGAAYTDRFRAIFRELADAHELVFMPFILEDVAGIPELNLPDGIHPTAEGHRIIAANLWQYLAPVLREVSSR</sequence>